<protein>
    <submittedName>
        <fullName evidence="1">Uncharacterized protein</fullName>
    </submittedName>
</protein>
<dbReference type="Pfam" id="PF22263">
    <property type="entry name" value="DUF6951"/>
    <property type="match status" value="1"/>
</dbReference>
<accession>A0A645IET2</accession>
<sequence>MGTVLVDMKFCDKKHKIKVTTKEDGNLKVHIATNCDHVKEYYKNLGDSLTIEDVTNREGSRVFDPEVCSPCTITCLVPSGVVSAAWLELGMLSKSRAEQIGSNCVVFTGAGDD</sequence>
<gene>
    <name evidence="1" type="ORF">SDC9_196592</name>
</gene>
<reference evidence="1" key="1">
    <citation type="submission" date="2019-08" db="EMBL/GenBank/DDBJ databases">
        <authorList>
            <person name="Kucharzyk K."/>
            <person name="Murdoch R.W."/>
            <person name="Higgins S."/>
            <person name="Loffler F."/>
        </authorList>
    </citation>
    <scope>NUCLEOTIDE SEQUENCE</scope>
</reference>
<evidence type="ECO:0000313" key="1">
    <source>
        <dbReference type="EMBL" id="MPN48979.1"/>
    </source>
</evidence>
<organism evidence="1">
    <name type="scientific">bioreactor metagenome</name>
    <dbReference type="NCBI Taxonomy" id="1076179"/>
    <lineage>
        <taxon>unclassified sequences</taxon>
        <taxon>metagenomes</taxon>
        <taxon>ecological metagenomes</taxon>
    </lineage>
</organism>
<name>A0A645IET2_9ZZZZ</name>
<comment type="caution">
    <text evidence="1">The sequence shown here is derived from an EMBL/GenBank/DDBJ whole genome shotgun (WGS) entry which is preliminary data.</text>
</comment>
<proteinExistence type="predicted"/>
<dbReference type="EMBL" id="VSSQ01111794">
    <property type="protein sequence ID" value="MPN48979.1"/>
    <property type="molecule type" value="Genomic_DNA"/>
</dbReference>
<dbReference type="AlphaFoldDB" id="A0A645IET2"/>
<dbReference type="InterPro" id="IPR054227">
    <property type="entry name" value="DUF6951"/>
</dbReference>